<name>A0A4P7L6A2_9BURK</name>
<accession>A0A4P7L6A2</accession>
<dbReference type="RefSeq" id="WP_135703508.1">
    <property type="nucleotide sequence ID" value="NZ_CP038634.1"/>
</dbReference>
<dbReference type="KEGG" id="cox:E0W60_07365"/>
<dbReference type="OrthoDB" id="8637534at2"/>
<dbReference type="AlphaFoldDB" id="A0A4P7L6A2"/>
<reference evidence="1 2" key="1">
    <citation type="submission" date="2019-03" db="EMBL/GenBank/DDBJ databases">
        <title>Efficiently degradation of phenoxyalkanoic acid herbicides by Cupriavidus oxalaticus strain X32.</title>
        <authorList>
            <person name="Sheng X."/>
        </authorList>
    </citation>
    <scope>NUCLEOTIDE SEQUENCE [LARGE SCALE GENOMIC DNA]</scope>
    <source>
        <strain evidence="1 2">X32</strain>
    </source>
</reference>
<proteinExistence type="predicted"/>
<dbReference type="GO" id="GO:0016787">
    <property type="term" value="F:hydrolase activity"/>
    <property type="evidence" value="ECO:0007669"/>
    <property type="project" value="UniProtKB-KW"/>
</dbReference>
<protein>
    <submittedName>
        <fullName evidence="1">GTP cyclohydrolase</fullName>
    </submittedName>
</protein>
<evidence type="ECO:0000313" key="1">
    <source>
        <dbReference type="EMBL" id="QBY50970.1"/>
    </source>
</evidence>
<sequence>MSQNNAIYKGFRVSARVRHVSGAVPGGDLVHLRFLATVTITQVSSGMGSRRRLPPMIQHFASAPHTAIALALSSARDAIDGLPTFVKAR</sequence>
<evidence type="ECO:0000313" key="2">
    <source>
        <dbReference type="Proteomes" id="UP000295294"/>
    </source>
</evidence>
<keyword evidence="1" id="KW-0378">Hydrolase</keyword>
<organism evidence="1 2">
    <name type="scientific">Cupriavidus oxalaticus</name>
    <dbReference type="NCBI Taxonomy" id="96344"/>
    <lineage>
        <taxon>Bacteria</taxon>
        <taxon>Pseudomonadati</taxon>
        <taxon>Pseudomonadota</taxon>
        <taxon>Betaproteobacteria</taxon>
        <taxon>Burkholderiales</taxon>
        <taxon>Burkholderiaceae</taxon>
        <taxon>Cupriavidus</taxon>
    </lineage>
</organism>
<dbReference type="Proteomes" id="UP000295294">
    <property type="component" value="Chromosome 1"/>
</dbReference>
<gene>
    <name evidence="1" type="ORF">E0W60_07365</name>
</gene>
<dbReference type="EMBL" id="CP038634">
    <property type="protein sequence ID" value="QBY50970.1"/>
    <property type="molecule type" value="Genomic_DNA"/>
</dbReference>